<dbReference type="OrthoDB" id="5242917at2"/>
<protein>
    <recommendedName>
        <fullName evidence="8">ATP synthase subunit delta</fullName>
    </recommendedName>
    <alternativeName>
        <fullName evidence="8">ATP synthase F(1) sector subunit delta</fullName>
    </alternativeName>
    <alternativeName>
        <fullName evidence="8">F-type ATPase subunit delta</fullName>
        <shortName evidence="8">F-ATPase subunit delta</shortName>
    </alternativeName>
</protein>
<dbReference type="InterPro" id="IPR000711">
    <property type="entry name" value="ATPase_OSCP/dsu"/>
</dbReference>
<evidence type="ECO:0000256" key="7">
    <source>
        <dbReference type="ARBA" id="ARBA00023310"/>
    </source>
</evidence>
<sequence>MRAASAAALSRVQERWEPVLRQAESEAQVRTWGEQLFGVADSLAASVSLSRALTDPARNGEARSALAHGLLTGKVDEVVADVVSGLARENWSRAEDLPAAIEQIGVDSVLSAAEHAGQLAEVEDEIYRLDRIVAGERELALALTARGRSVDDRVELMGSVLAGRTRPETEILAKRACVVPHGQALGSALRGYADAAAARRQRLVAAVTSATPLSDEQIARLTETLRRKHGREVQVHVSLDPAVVGGLRIEIGEQVVDATLSSRLAEARRRLAG</sequence>
<keyword evidence="5 8" id="KW-0472">Membrane</keyword>
<dbReference type="AlphaFoldDB" id="A0A3N2BEU9"/>
<comment type="similarity">
    <text evidence="8">Belongs to the ATPase delta chain family.</text>
</comment>
<proteinExistence type="inferred from homology"/>
<evidence type="ECO:0000256" key="1">
    <source>
        <dbReference type="ARBA" id="ARBA00004370"/>
    </source>
</evidence>
<comment type="caution">
    <text evidence="9">The sequence shown here is derived from an EMBL/GenBank/DDBJ whole genome shotgun (WGS) entry which is preliminary data.</text>
</comment>
<comment type="function">
    <text evidence="8">This protein is part of the stalk that links CF(0) to CF(1). It either transmits conformational changes from CF(0) to CF(1) or is implicated in proton conduction.</text>
</comment>
<evidence type="ECO:0000256" key="3">
    <source>
        <dbReference type="ARBA" id="ARBA00022781"/>
    </source>
</evidence>
<evidence type="ECO:0000256" key="5">
    <source>
        <dbReference type="ARBA" id="ARBA00023136"/>
    </source>
</evidence>
<dbReference type="PROSITE" id="PS00389">
    <property type="entry name" value="ATPASE_DELTA"/>
    <property type="match status" value="1"/>
</dbReference>
<dbReference type="Pfam" id="PF00213">
    <property type="entry name" value="OSCP"/>
    <property type="match status" value="1"/>
</dbReference>
<dbReference type="GO" id="GO:0045259">
    <property type="term" value="C:proton-transporting ATP synthase complex"/>
    <property type="evidence" value="ECO:0007669"/>
    <property type="project" value="UniProtKB-KW"/>
</dbReference>
<reference evidence="9 10" key="1">
    <citation type="submission" date="2018-11" db="EMBL/GenBank/DDBJ databases">
        <title>Sequencing the genomes of 1000 actinobacteria strains.</title>
        <authorList>
            <person name="Klenk H.-P."/>
        </authorList>
    </citation>
    <scope>NUCLEOTIDE SEQUENCE [LARGE SCALE GENOMIC DNA]</scope>
    <source>
        <strain evidence="9 10">DSM 11294</strain>
    </source>
</reference>
<keyword evidence="6 8" id="KW-0139">CF(1)</keyword>
<keyword evidence="7 8" id="KW-0066">ATP synthesis</keyword>
<dbReference type="Proteomes" id="UP000280668">
    <property type="component" value="Unassembled WGS sequence"/>
</dbReference>
<name>A0A3N2BEU9_9MICO</name>
<dbReference type="InterPro" id="IPR020781">
    <property type="entry name" value="ATPase_OSCP/d_CS"/>
</dbReference>
<dbReference type="GO" id="GO:0046933">
    <property type="term" value="F:proton-transporting ATP synthase activity, rotational mechanism"/>
    <property type="evidence" value="ECO:0007669"/>
    <property type="project" value="UniProtKB-UniRule"/>
</dbReference>
<evidence type="ECO:0000256" key="4">
    <source>
        <dbReference type="ARBA" id="ARBA00023065"/>
    </source>
</evidence>
<accession>A0A3N2BEU9</accession>
<dbReference type="NCBIfam" id="NF009967">
    <property type="entry name" value="PRK13430.1"/>
    <property type="match status" value="1"/>
</dbReference>
<keyword evidence="8" id="KW-1003">Cell membrane</keyword>
<keyword evidence="2 8" id="KW-0813">Transport</keyword>
<dbReference type="EMBL" id="RKHK01000001">
    <property type="protein sequence ID" value="ROR73793.1"/>
    <property type="molecule type" value="Genomic_DNA"/>
</dbReference>
<dbReference type="PRINTS" id="PR00125">
    <property type="entry name" value="ATPASEDELTA"/>
</dbReference>
<keyword evidence="4 8" id="KW-0406">Ion transport</keyword>
<dbReference type="GO" id="GO:0005886">
    <property type="term" value="C:plasma membrane"/>
    <property type="evidence" value="ECO:0007669"/>
    <property type="project" value="UniProtKB-SubCell"/>
</dbReference>
<evidence type="ECO:0000256" key="6">
    <source>
        <dbReference type="ARBA" id="ARBA00023196"/>
    </source>
</evidence>
<dbReference type="PANTHER" id="PTHR11910">
    <property type="entry name" value="ATP SYNTHASE DELTA CHAIN"/>
    <property type="match status" value="1"/>
</dbReference>
<comment type="subcellular location">
    <subcellularLocation>
        <location evidence="8">Cell membrane</location>
        <topology evidence="8">Peripheral membrane protein</topology>
    </subcellularLocation>
    <subcellularLocation>
        <location evidence="1">Membrane</location>
    </subcellularLocation>
</comment>
<dbReference type="HAMAP" id="MF_01416">
    <property type="entry name" value="ATP_synth_delta_bact"/>
    <property type="match status" value="1"/>
</dbReference>
<evidence type="ECO:0000256" key="8">
    <source>
        <dbReference type="HAMAP-Rule" id="MF_01416"/>
    </source>
</evidence>
<evidence type="ECO:0000256" key="2">
    <source>
        <dbReference type="ARBA" id="ARBA00022448"/>
    </source>
</evidence>
<organism evidence="9 10">
    <name type="scientific">Bogoriella caseilytica</name>
    <dbReference type="NCBI Taxonomy" id="56055"/>
    <lineage>
        <taxon>Bacteria</taxon>
        <taxon>Bacillati</taxon>
        <taxon>Actinomycetota</taxon>
        <taxon>Actinomycetes</taxon>
        <taxon>Micrococcales</taxon>
        <taxon>Bogoriellaceae</taxon>
        <taxon>Bogoriella</taxon>
    </lineage>
</organism>
<evidence type="ECO:0000313" key="10">
    <source>
        <dbReference type="Proteomes" id="UP000280668"/>
    </source>
</evidence>
<evidence type="ECO:0000313" key="9">
    <source>
        <dbReference type="EMBL" id="ROR73793.1"/>
    </source>
</evidence>
<dbReference type="RefSeq" id="WP_123304170.1">
    <property type="nucleotide sequence ID" value="NZ_RKHK01000001.1"/>
</dbReference>
<gene>
    <name evidence="8" type="primary">atpH</name>
    <name evidence="9" type="ORF">EDD31_2182</name>
</gene>
<keyword evidence="3 8" id="KW-0375">Hydrogen ion transport</keyword>
<keyword evidence="10" id="KW-1185">Reference proteome</keyword>
<comment type="function">
    <text evidence="8">F(1)F(0) ATP synthase produces ATP from ADP in the presence of a proton or sodium gradient. F-type ATPases consist of two structural domains, F(1) containing the extramembraneous catalytic core and F(0) containing the membrane proton channel, linked together by a central stalk and a peripheral stalk. During catalysis, ATP synthesis in the catalytic domain of F(1) is coupled via a rotary mechanism of the central stalk subunits to proton translocation.</text>
</comment>